<proteinExistence type="predicted"/>
<dbReference type="RefSeq" id="WP_184842871.1">
    <property type="nucleotide sequence ID" value="NZ_JACHMN010000003.1"/>
</dbReference>
<evidence type="ECO:0000313" key="2">
    <source>
        <dbReference type="Proteomes" id="UP000587527"/>
    </source>
</evidence>
<dbReference type="Proteomes" id="UP000587527">
    <property type="component" value="Unassembled WGS sequence"/>
</dbReference>
<name>A0A841C0S5_9ACTN</name>
<accession>A0A841C0S5</accession>
<dbReference type="EMBL" id="JACHMN010000003">
    <property type="protein sequence ID" value="MBB5872753.1"/>
    <property type="molecule type" value="Genomic_DNA"/>
</dbReference>
<organism evidence="1 2">
    <name type="scientific">Allocatelliglobosispora scoriae</name>
    <dbReference type="NCBI Taxonomy" id="643052"/>
    <lineage>
        <taxon>Bacteria</taxon>
        <taxon>Bacillati</taxon>
        <taxon>Actinomycetota</taxon>
        <taxon>Actinomycetes</taxon>
        <taxon>Micromonosporales</taxon>
        <taxon>Micromonosporaceae</taxon>
        <taxon>Allocatelliglobosispora</taxon>
    </lineage>
</organism>
<protein>
    <submittedName>
        <fullName evidence="1">Uncharacterized protein</fullName>
    </submittedName>
</protein>
<gene>
    <name evidence="1" type="ORF">F4553_006187</name>
</gene>
<evidence type="ECO:0000313" key="1">
    <source>
        <dbReference type="EMBL" id="MBB5872753.1"/>
    </source>
</evidence>
<dbReference type="AlphaFoldDB" id="A0A841C0S5"/>
<sequence length="47" mass="5238">MRTWQTGKRAAHLCASDAMLSTGLLCGLDEWLNDSECRRDDGGGWPR</sequence>
<keyword evidence="2" id="KW-1185">Reference proteome</keyword>
<reference evidence="1 2" key="1">
    <citation type="submission" date="2020-08" db="EMBL/GenBank/DDBJ databases">
        <title>Sequencing the genomes of 1000 actinobacteria strains.</title>
        <authorList>
            <person name="Klenk H.-P."/>
        </authorList>
    </citation>
    <scope>NUCLEOTIDE SEQUENCE [LARGE SCALE GENOMIC DNA]</scope>
    <source>
        <strain evidence="1 2">DSM 45362</strain>
    </source>
</reference>
<comment type="caution">
    <text evidence="1">The sequence shown here is derived from an EMBL/GenBank/DDBJ whole genome shotgun (WGS) entry which is preliminary data.</text>
</comment>